<feature type="compositionally biased region" description="Polar residues" evidence="1">
    <location>
        <begin position="10"/>
        <end position="19"/>
    </location>
</feature>
<keyword evidence="3" id="KW-1185">Reference proteome</keyword>
<dbReference type="Proteomes" id="UP000824596">
    <property type="component" value="Unassembled WGS sequence"/>
</dbReference>
<evidence type="ECO:0000313" key="2">
    <source>
        <dbReference type="EMBL" id="KAH0966057.1"/>
    </source>
</evidence>
<dbReference type="OrthoDB" id="4357148at2759"/>
<gene>
    <name evidence="2" type="ORF">HRG_04073</name>
</gene>
<name>A0A9P8N7I7_9HYPO</name>
<evidence type="ECO:0000256" key="1">
    <source>
        <dbReference type="SAM" id="MobiDB-lite"/>
    </source>
</evidence>
<dbReference type="RefSeq" id="XP_044723570.1">
    <property type="nucleotide sequence ID" value="XM_044862544.1"/>
</dbReference>
<dbReference type="AlphaFoldDB" id="A0A9P8N7I7"/>
<proteinExistence type="predicted"/>
<sequence length="72" mass="8006">MADEFKTTDDSYVSRQGQKSEIPVQADDAKVEDPIDGNTADSDAQLARDDADAIDKSNIMKDPRVIAKKRYM</sequence>
<organism evidence="2 3">
    <name type="scientific">Hirsutella rhossiliensis</name>
    <dbReference type="NCBI Taxonomy" id="111463"/>
    <lineage>
        <taxon>Eukaryota</taxon>
        <taxon>Fungi</taxon>
        <taxon>Dikarya</taxon>
        <taxon>Ascomycota</taxon>
        <taxon>Pezizomycotina</taxon>
        <taxon>Sordariomycetes</taxon>
        <taxon>Hypocreomycetidae</taxon>
        <taxon>Hypocreales</taxon>
        <taxon>Ophiocordycipitaceae</taxon>
        <taxon>Hirsutella</taxon>
    </lineage>
</organism>
<dbReference type="EMBL" id="JAIZPD010000003">
    <property type="protein sequence ID" value="KAH0966057.1"/>
    <property type="molecule type" value="Genomic_DNA"/>
</dbReference>
<accession>A0A9P8N7I7</accession>
<protein>
    <recommendedName>
        <fullName evidence="4">Histone chaperone domain-containing protein</fullName>
    </recommendedName>
</protein>
<evidence type="ECO:0008006" key="4">
    <source>
        <dbReference type="Google" id="ProtNLM"/>
    </source>
</evidence>
<evidence type="ECO:0000313" key="3">
    <source>
        <dbReference type="Proteomes" id="UP000824596"/>
    </source>
</evidence>
<dbReference type="GeneID" id="68353202"/>
<comment type="caution">
    <text evidence="2">The sequence shown here is derived from an EMBL/GenBank/DDBJ whole genome shotgun (WGS) entry which is preliminary data.</text>
</comment>
<feature type="region of interest" description="Disordered" evidence="1">
    <location>
        <begin position="1"/>
        <end position="42"/>
    </location>
</feature>
<reference evidence="2" key="1">
    <citation type="submission" date="2021-09" db="EMBL/GenBank/DDBJ databases">
        <title>A high-quality genome of the endoparasitic fungus Hirsutella rhossiliensis with a comparison of Hirsutella genomes reveals transposable elements contributing to genome size variation.</title>
        <authorList>
            <person name="Lin R."/>
            <person name="Jiao Y."/>
            <person name="Sun X."/>
            <person name="Ling J."/>
            <person name="Xie B."/>
            <person name="Cheng X."/>
        </authorList>
    </citation>
    <scope>NUCLEOTIDE SEQUENCE</scope>
    <source>
        <strain evidence="2">HR02</strain>
    </source>
</reference>